<evidence type="ECO:0000313" key="3">
    <source>
        <dbReference type="Proteomes" id="UP001147653"/>
    </source>
</evidence>
<protein>
    <submittedName>
        <fullName evidence="2">Uncharacterized protein</fullName>
    </submittedName>
</protein>
<organism evidence="2 3">
    <name type="scientific">Solirubrobacter phytolaccae</name>
    <dbReference type="NCBI Taxonomy" id="1404360"/>
    <lineage>
        <taxon>Bacteria</taxon>
        <taxon>Bacillati</taxon>
        <taxon>Actinomycetota</taxon>
        <taxon>Thermoleophilia</taxon>
        <taxon>Solirubrobacterales</taxon>
        <taxon>Solirubrobacteraceae</taxon>
        <taxon>Solirubrobacter</taxon>
    </lineage>
</organism>
<accession>A0A9X3NEN2</accession>
<feature type="transmembrane region" description="Helical" evidence="1">
    <location>
        <begin position="284"/>
        <end position="301"/>
    </location>
</feature>
<keyword evidence="3" id="KW-1185">Reference proteome</keyword>
<feature type="transmembrane region" description="Helical" evidence="1">
    <location>
        <begin position="195"/>
        <end position="221"/>
    </location>
</feature>
<comment type="caution">
    <text evidence="2">The sequence shown here is derived from an EMBL/GenBank/DDBJ whole genome shotgun (WGS) entry which is preliminary data.</text>
</comment>
<evidence type="ECO:0000256" key="1">
    <source>
        <dbReference type="SAM" id="Phobius"/>
    </source>
</evidence>
<reference evidence="2" key="1">
    <citation type="submission" date="2022-10" db="EMBL/GenBank/DDBJ databases">
        <title>The WGS of Solirubrobacter phytolaccae KCTC 29190.</title>
        <authorList>
            <person name="Jiang Z."/>
        </authorList>
    </citation>
    <scope>NUCLEOTIDE SEQUENCE</scope>
    <source>
        <strain evidence="2">KCTC 29190</strain>
    </source>
</reference>
<feature type="transmembrane region" description="Helical" evidence="1">
    <location>
        <begin position="241"/>
        <end position="263"/>
    </location>
</feature>
<dbReference type="EMBL" id="JAPDDP010000056">
    <property type="protein sequence ID" value="MDA0183577.1"/>
    <property type="molecule type" value="Genomic_DNA"/>
</dbReference>
<dbReference type="RefSeq" id="WP_270027962.1">
    <property type="nucleotide sequence ID" value="NZ_JAPDDP010000056.1"/>
</dbReference>
<gene>
    <name evidence="2" type="ORF">OJ997_24925</name>
</gene>
<sequence>MVGKACAGLLAGGVALLVLGALAFYGRAVVLDEQAFADRAASVLTQDEVQDEIGLRLAGRAIEDEPDLAQLRPTVEAAVADAVQDPQFPAHFRAGTQAMHHALFSGGSVDLVLPGAAADIRAAVPERSRALALLSREDPSLFHLGGGGVESGLVELAPDARRAASLAPVAIVLGLALLILAALRAPDRRRGARRAALALAVTGGVLVAATTIGRAVVLSTFDTSHGDVVVGTIWDTFLGDLRLWGLVLGAGGLVAAAVLEPGARGAWRRPVTRALAPCGTPGRLARAAALVLLAAALLWMPEVPLDLALVAAAGVLVFTAAAEVVRLSFTR</sequence>
<keyword evidence="1" id="KW-0812">Transmembrane</keyword>
<name>A0A9X3NEN2_9ACTN</name>
<evidence type="ECO:0000313" key="2">
    <source>
        <dbReference type="EMBL" id="MDA0183577.1"/>
    </source>
</evidence>
<proteinExistence type="predicted"/>
<keyword evidence="1" id="KW-1133">Transmembrane helix</keyword>
<feature type="transmembrane region" description="Helical" evidence="1">
    <location>
        <begin position="307"/>
        <end position="329"/>
    </location>
</feature>
<keyword evidence="1" id="KW-0472">Membrane</keyword>
<dbReference type="Proteomes" id="UP001147653">
    <property type="component" value="Unassembled WGS sequence"/>
</dbReference>
<feature type="transmembrane region" description="Helical" evidence="1">
    <location>
        <begin position="163"/>
        <end position="183"/>
    </location>
</feature>
<dbReference type="AlphaFoldDB" id="A0A9X3NEN2"/>